<gene>
    <name evidence="2" type="ORF">N4264_14340</name>
</gene>
<dbReference type="PANTHER" id="PTHR32332">
    <property type="entry name" value="2-NITROPROPANE DIOXYGENASE"/>
    <property type="match status" value="1"/>
</dbReference>
<dbReference type="EMBL" id="CP104694">
    <property type="protein sequence ID" value="UXI65934.1"/>
    <property type="molecule type" value="Genomic_DNA"/>
</dbReference>
<reference evidence="2" key="1">
    <citation type="submission" date="2022-09" db="EMBL/GenBank/DDBJ databases">
        <title>Tahibacter sp. nov., isolated from a fresh water.</title>
        <authorList>
            <person name="Baek J.H."/>
            <person name="Lee J.K."/>
            <person name="Kim J.M."/>
            <person name="Jeon C.O."/>
        </authorList>
    </citation>
    <scope>NUCLEOTIDE SEQUENCE</scope>
    <source>
        <strain evidence="2">W38</strain>
    </source>
</reference>
<accession>A0ABY6B8D5</accession>
<evidence type="ECO:0000313" key="2">
    <source>
        <dbReference type="EMBL" id="UXI65934.1"/>
    </source>
</evidence>
<feature type="region of interest" description="Disordered" evidence="1">
    <location>
        <begin position="331"/>
        <end position="362"/>
    </location>
</feature>
<evidence type="ECO:0000256" key="1">
    <source>
        <dbReference type="SAM" id="MobiDB-lite"/>
    </source>
</evidence>
<evidence type="ECO:0000313" key="3">
    <source>
        <dbReference type="Proteomes" id="UP001064632"/>
    </source>
</evidence>
<dbReference type="SUPFAM" id="SSF51412">
    <property type="entry name" value="Inosine monophosphate dehydrogenase (IMPDH)"/>
    <property type="match status" value="1"/>
</dbReference>
<dbReference type="Proteomes" id="UP001064632">
    <property type="component" value="Chromosome"/>
</dbReference>
<keyword evidence="3" id="KW-1185">Reference proteome</keyword>
<dbReference type="InterPro" id="IPR014179">
    <property type="entry name" value="PfaD-like_TIM-barrel"/>
</dbReference>
<feature type="compositionally biased region" description="Polar residues" evidence="1">
    <location>
        <begin position="331"/>
        <end position="341"/>
    </location>
</feature>
<dbReference type="Gene3D" id="3.20.20.70">
    <property type="entry name" value="Aldolase class I"/>
    <property type="match status" value="1"/>
</dbReference>
<name>A0ABY6B8D5_9GAMM</name>
<dbReference type="Pfam" id="PF03060">
    <property type="entry name" value="NMO"/>
    <property type="match status" value="1"/>
</dbReference>
<sequence>MIRIGPESLGSTRLLKEYGVKYAYLAGAMYKGIASKELVVALGKAGFLGYLGTGGMARSEVESAIRYIQSALDRGQGYGLNLLCNMERPELEDEVVDLCLQYGVRFVEAAAFIQLTPSVVRYRLHGIRQNERGEVVVPNRVLAKVSRPEVARVFMEPAPAAIVDQLVAQGHLTPAQAQLSRQVPMAHEICVEADSGGHTDQGVAYALMPAIFTLRDEVQRRFAYEKSILVGAAGGIGTPHAAAAAFAMGADFVLTGSINQCTVESGISDSAKDLLQTAGVNDTAYAPAGDMFELGAKVQVLKRGVFFLPGPTNCTSSTSGIGRWMTSTRKPVSSWKPSISSDRSRMSGRKRGPITCEAIPPRLPMSSRIPGRRCCSSFAGISFNPRAWPSRVSRISG</sequence>
<proteinExistence type="predicted"/>
<organism evidence="2 3">
    <name type="scientific">Tahibacter amnicola</name>
    <dbReference type="NCBI Taxonomy" id="2976241"/>
    <lineage>
        <taxon>Bacteria</taxon>
        <taxon>Pseudomonadati</taxon>
        <taxon>Pseudomonadota</taxon>
        <taxon>Gammaproteobacteria</taxon>
        <taxon>Lysobacterales</taxon>
        <taxon>Rhodanobacteraceae</taxon>
        <taxon>Tahibacter</taxon>
    </lineage>
</organism>
<protein>
    <submittedName>
        <fullName evidence="2">PfaD family polyunsaturated fatty acid/polyketide biosynthesis protein</fullName>
    </submittedName>
</protein>
<dbReference type="InterPro" id="IPR013785">
    <property type="entry name" value="Aldolase_TIM"/>
</dbReference>
<dbReference type="NCBIfam" id="TIGR02814">
    <property type="entry name" value="pfaD_fam"/>
    <property type="match status" value="1"/>
</dbReference>
<dbReference type="PANTHER" id="PTHR32332:SF20">
    <property type="entry name" value="2-NITROPROPANE DIOXYGENASE-LIKE PROTEIN"/>
    <property type="match status" value="1"/>
</dbReference>